<dbReference type="EMBL" id="AP027734">
    <property type="protein sequence ID" value="BDZ56071.1"/>
    <property type="molecule type" value="Genomic_DNA"/>
</dbReference>
<proteinExistence type="predicted"/>
<evidence type="ECO:0000256" key="1">
    <source>
        <dbReference type="SAM" id="MobiDB-lite"/>
    </source>
</evidence>
<sequence>MGIHPVAWVVSTSVSAPASRAAVRTDAASATSPVADCTSENATSHVVGRISSARLASGTWRTRRSPRARNGATTELKSPSTHSTSAPAGADAAASPVNTETCEPSAMRSVVVPSRVAAWARERSTMPEYSAAEARPALQRSRSERRASTVAVAGRPMVHAAR</sequence>
<gene>
    <name evidence="2" type="ORF">GCM10025870_31440</name>
</gene>
<organism evidence="2 3">
    <name type="scientific">Agromyces marinus</name>
    <dbReference type="NCBI Taxonomy" id="1389020"/>
    <lineage>
        <taxon>Bacteria</taxon>
        <taxon>Bacillati</taxon>
        <taxon>Actinomycetota</taxon>
        <taxon>Actinomycetes</taxon>
        <taxon>Micrococcales</taxon>
        <taxon>Microbacteriaceae</taxon>
        <taxon>Agromyces</taxon>
    </lineage>
</organism>
<protein>
    <submittedName>
        <fullName evidence="2">Uncharacterized protein</fullName>
    </submittedName>
</protein>
<feature type="compositionally biased region" description="Low complexity" evidence="1">
    <location>
        <begin position="85"/>
        <end position="96"/>
    </location>
</feature>
<feature type="region of interest" description="Disordered" evidence="1">
    <location>
        <begin position="56"/>
        <end position="107"/>
    </location>
</feature>
<feature type="region of interest" description="Disordered" evidence="1">
    <location>
        <begin position="125"/>
        <end position="162"/>
    </location>
</feature>
<feature type="compositionally biased region" description="Polar residues" evidence="1">
    <location>
        <begin position="71"/>
        <end position="84"/>
    </location>
</feature>
<keyword evidence="3" id="KW-1185">Reference proteome</keyword>
<evidence type="ECO:0000313" key="2">
    <source>
        <dbReference type="EMBL" id="BDZ56071.1"/>
    </source>
</evidence>
<evidence type="ECO:0000313" key="3">
    <source>
        <dbReference type="Proteomes" id="UP001321477"/>
    </source>
</evidence>
<name>A0ABN6YJ71_9MICO</name>
<reference evidence="3" key="1">
    <citation type="journal article" date="2019" name="Int. J. Syst. Evol. Microbiol.">
        <title>The Global Catalogue of Microorganisms (GCM) 10K type strain sequencing project: providing services to taxonomists for standard genome sequencing and annotation.</title>
        <authorList>
            <consortium name="The Broad Institute Genomics Platform"/>
            <consortium name="The Broad Institute Genome Sequencing Center for Infectious Disease"/>
            <person name="Wu L."/>
            <person name="Ma J."/>
        </authorList>
    </citation>
    <scope>NUCLEOTIDE SEQUENCE [LARGE SCALE GENOMIC DNA]</scope>
    <source>
        <strain evidence="3">NBRC 109019</strain>
    </source>
</reference>
<accession>A0ABN6YJ71</accession>
<dbReference type="Proteomes" id="UP001321477">
    <property type="component" value="Chromosome"/>
</dbReference>